<keyword evidence="2" id="KW-1185">Reference proteome</keyword>
<dbReference type="AlphaFoldDB" id="A0A7V9A681"/>
<dbReference type="InterPro" id="IPR024078">
    <property type="entry name" value="LmbE-like_dom_sf"/>
</dbReference>
<dbReference type="EMBL" id="JABRWO010000002">
    <property type="protein sequence ID" value="MBA2114008.1"/>
    <property type="molecule type" value="Genomic_DNA"/>
</dbReference>
<evidence type="ECO:0000313" key="2">
    <source>
        <dbReference type="Proteomes" id="UP000551616"/>
    </source>
</evidence>
<sequence length="282" mass="31826">MAYSHPEINLWANLSGENLLTVDVEKEYPQIEILAVGAHPDDVEIACGGTLAKLADLGHSVGIIDLTDGEPTPRSPDPETRLAEAAEAAKVLGVQKRITLDLPNRKLFDSFEARVTLAKEFRKYRPKVVIGFGDRTPMASPDHWQAMQITDAAVFYSRLTKWDETFDHLPVHTIGRQLYYKIAFEPIHKLDAPGSFVHDITDCLERKLESIRCYQTQFPEEKAYVFERVKGAAIYLGATAGYGAGELFYTTRAVGTPDMMQLLYPDDRVYTERYLRKISRVE</sequence>
<dbReference type="Proteomes" id="UP000551616">
    <property type="component" value="Unassembled WGS sequence"/>
</dbReference>
<organism evidence="1 2">
    <name type="scientific">Bremerella alba</name>
    <dbReference type="NCBI Taxonomy" id="980252"/>
    <lineage>
        <taxon>Bacteria</taxon>
        <taxon>Pseudomonadati</taxon>
        <taxon>Planctomycetota</taxon>
        <taxon>Planctomycetia</taxon>
        <taxon>Pirellulales</taxon>
        <taxon>Pirellulaceae</taxon>
        <taxon>Bremerella</taxon>
    </lineage>
</organism>
<dbReference type="Pfam" id="PF02585">
    <property type="entry name" value="PIG-L"/>
    <property type="match status" value="1"/>
</dbReference>
<keyword evidence="1" id="KW-0378">Hydrolase</keyword>
<evidence type="ECO:0000313" key="1">
    <source>
        <dbReference type="EMBL" id="MBA2114008.1"/>
    </source>
</evidence>
<proteinExistence type="predicted"/>
<accession>A0A7V9A681</accession>
<dbReference type="Gene3D" id="3.40.50.10320">
    <property type="entry name" value="LmbE-like"/>
    <property type="match status" value="1"/>
</dbReference>
<reference evidence="1 2" key="1">
    <citation type="submission" date="2020-05" db="EMBL/GenBank/DDBJ databases">
        <title>Bremerella alba sp. nov., a novel planctomycete isolated from the surface of the macroalga Fucus spiralis.</title>
        <authorList>
            <person name="Godinho O."/>
            <person name="Botelho R."/>
            <person name="Albuquerque L."/>
            <person name="Wiegand S."/>
            <person name="Da Costa M.S."/>
            <person name="Lobo-Da-Cunha A."/>
            <person name="Jogler C."/>
            <person name="Lage O.M."/>
        </authorList>
    </citation>
    <scope>NUCLEOTIDE SEQUENCE [LARGE SCALE GENOMIC DNA]</scope>
    <source>
        <strain evidence="1 2">FF15</strain>
    </source>
</reference>
<gene>
    <name evidence="1" type="primary">mshB</name>
    <name evidence="1" type="ORF">HOV93_11610</name>
</gene>
<dbReference type="PANTHER" id="PTHR12993">
    <property type="entry name" value="N-ACETYLGLUCOSAMINYL-PHOSPHATIDYLINOSITOL DE-N-ACETYLASE-RELATED"/>
    <property type="match status" value="1"/>
</dbReference>
<dbReference type="EC" id="3.5.1.103" evidence="1"/>
<protein>
    <submittedName>
        <fullName evidence="1">1D-myo-inositol 2-acetamido-2-deoxy-alpha-D-glucopyranoside deacetylase</fullName>
        <ecNumber evidence="1">3.5.1.103</ecNumber>
    </submittedName>
</protein>
<dbReference type="InterPro" id="IPR003737">
    <property type="entry name" value="GlcNAc_PI_deacetylase-related"/>
</dbReference>
<comment type="caution">
    <text evidence="1">The sequence shown here is derived from an EMBL/GenBank/DDBJ whole genome shotgun (WGS) entry which is preliminary data.</text>
</comment>
<dbReference type="GO" id="GO:0035595">
    <property type="term" value="F:N-acetylglucosaminylinositol deacetylase activity"/>
    <property type="evidence" value="ECO:0007669"/>
    <property type="project" value="UniProtKB-EC"/>
</dbReference>
<name>A0A7V9A681_9BACT</name>
<dbReference type="PANTHER" id="PTHR12993:SF30">
    <property type="entry name" value="N-ACETYL-ALPHA-D-GLUCOSAMINYL L-MALATE DEACETYLASE 1"/>
    <property type="match status" value="1"/>
</dbReference>
<dbReference type="SUPFAM" id="SSF102588">
    <property type="entry name" value="LmbE-like"/>
    <property type="match status" value="1"/>
</dbReference>